<evidence type="ECO:0000313" key="2">
    <source>
        <dbReference type="Proteomes" id="UP000647133"/>
    </source>
</evidence>
<name>A0ABR9AIM3_9BACT</name>
<proteinExistence type="predicted"/>
<reference evidence="1 2" key="1">
    <citation type="submission" date="2020-09" db="EMBL/GenBank/DDBJ databases">
        <title>Echinicola sp. CAU 1574 isolated from sand of Sido Beach.</title>
        <authorList>
            <person name="Kim W."/>
        </authorList>
    </citation>
    <scope>NUCLEOTIDE SEQUENCE [LARGE SCALE GENOMIC DNA]</scope>
    <source>
        <strain evidence="1 2">CAU 1574</strain>
    </source>
</reference>
<dbReference type="EMBL" id="JACYTQ010000002">
    <property type="protein sequence ID" value="MBD8488653.1"/>
    <property type="molecule type" value="Genomic_DNA"/>
</dbReference>
<dbReference type="InterPro" id="IPR029063">
    <property type="entry name" value="SAM-dependent_MTases_sf"/>
</dbReference>
<dbReference type="PANTHER" id="PTHR43861">
    <property type="entry name" value="TRANS-ACONITATE 2-METHYLTRANSFERASE-RELATED"/>
    <property type="match status" value="1"/>
</dbReference>
<organism evidence="1 2">
    <name type="scientific">Echinicola arenosa</name>
    <dbReference type="NCBI Taxonomy" id="2774144"/>
    <lineage>
        <taxon>Bacteria</taxon>
        <taxon>Pseudomonadati</taxon>
        <taxon>Bacteroidota</taxon>
        <taxon>Cytophagia</taxon>
        <taxon>Cytophagales</taxon>
        <taxon>Cyclobacteriaceae</taxon>
        <taxon>Echinicola</taxon>
    </lineage>
</organism>
<evidence type="ECO:0000313" key="1">
    <source>
        <dbReference type="EMBL" id="MBD8488653.1"/>
    </source>
</evidence>
<protein>
    <submittedName>
        <fullName evidence="1">Class I SAM-dependent methyltransferase</fullName>
    </submittedName>
</protein>
<sequence>MQELRPLACKLCGNIEGNTVFPVREMMFGFQESFDYLECNNCKAIQIVDVPKNLGEYYPKDYYSLGEINTSSWVSRFLKTSHFRIFKATKLKYFKHYHYGDWLQELNLPFSSKIADVGCGNGQLLYEWSVSGYTSLVGIDPFISRSREIKPGLKLLKKSIFDVQESFDCIMMHHSFEHMDNPRQVMKKAVELLNEGGQLLIRIPLADKEAWRHYGADWVQLDAPRHIFLHSEKSIKDIAKQCGLLLKKVVYDSTSFQFWGSEVNKMGITHKEVLISELFSKEQMEIYKKKSLQLNLEGQGDQACFYFVKS</sequence>
<accession>A0ABR9AIM3</accession>
<dbReference type="RefSeq" id="WP_192009509.1">
    <property type="nucleotide sequence ID" value="NZ_JACYTQ010000002.1"/>
</dbReference>
<dbReference type="CDD" id="cd02440">
    <property type="entry name" value="AdoMet_MTases"/>
    <property type="match status" value="1"/>
</dbReference>
<dbReference type="SUPFAM" id="SSF53335">
    <property type="entry name" value="S-adenosyl-L-methionine-dependent methyltransferases"/>
    <property type="match status" value="1"/>
</dbReference>
<dbReference type="Proteomes" id="UP000647133">
    <property type="component" value="Unassembled WGS sequence"/>
</dbReference>
<keyword evidence="2" id="KW-1185">Reference proteome</keyword>
<dbReference type="Gene3D" id="3.40.50.150">
    <property type="entry name" value="Vaccinia Virus protein VP39"/>
    <property type="match status" value="1"/>
</dbReference>
<keyword evidence="1" id="KW-0808">Transferase</keyword>
<dbReference type="GO" id="GO:0032259">
    <property type="term" value="P:methylation"/>
    <property type="evidence" value="ECO:0007669"/>
    <property type="project" value="UniProtKB-KW"/>
</dbReference>
<dbReference type="GO" id="GO:0008168">
    <property type="term" value="F:methyltransferase activity"/>
    <property type="evidence" value="ECO:0007669"/>
    <property type="project" value="UniProtKB-KW"/>
</dbReference>
<keyword evidence="1" id="KW-0489">Methyltransferase</keyword>
<gene>
    <name evidence="1" type="ORF">IFO69_07855</name>
</gene>
<comment type="caution">
    <text evidence="1">The sequence shown here is derived from an EMBL/GenBank/DDBJ whole genome shotgun (WGS) entry which is preliminary data.</text>
</comment>
<dbReference type="Pfam" id="PF13489">
    <property type="entry name" value="Methyltransf_23"/>
    <property type="match status" value="1"/>
</dbReference>